<accession>J7CYF6</accession>
<gene>
    <name evidence="2" type="ORF">HMPREF1348_00096</name>
</gene>
<dbReference type="AlphaFoldDB" id="J7CYF6"/>
<sequence length="39" mass="4639">MYLIFVVKKREPKNLYDFAARILFLSAYLEVIFLLITDA</sequence>
<evidence type="ECO:0000313" key="3">
    <source>
        <dbReference type="Proteomes" id="UP000006403"/>
    </source>
</evidence>
<reference evidence="2 3" key="1">
    <citation type="submission" date="2012-04" db="EMBL/GenBank/DDBJ databases">
        <authorList>
            <person name="Weinstock G."/>
            <person name="Sodergren E."/>
            <person name="Lobos E.A."/>
            <person name="Fulton L."/>
            <person name="Fulton R."/>
            <person name="Courtney L."/>
            <person name="Fronick C."/>
            <person name="O'Laughlin M."/>
            <person name="Godfrey J."/>
            <person name="Wilson R.M."/>
            <person name="Miner T."/>
            <person name="Farmer C."/>
            <person name="Delehaunty K."/>
            <person name="Cordes M."/>
            <person name="Minx P."/>
            <person name="Tomlinson C."/>
            <person name="Chen J."/>
            <person name="Wollam A."/>
            <person name="Pepin K.H."/>
            <person name="Bhonagiri V."/>
            <person name="Zhang X."/>
            <person name="Suruliraj S."/>
            <person name="Warren W."/>
            <person name="Mitreva M."/>
            <person name="Mardis E.R."/>
            <person name="Wilson R.K."/>
        </authorList>
    </citation>
    <scope>NUCLEOTIDE SEQUENCE [LARGE SCALE GENOMIC DNA]</scope>
    <source>
        <strain evidence="2 3">505</strain>
    </source>
</reference>
<evidence type="ECO:0000256" key="1">
    <source>
        <dbReference type="SAM" id="Phobius"/>
    </source>
</evidence>
<name>J7CYF6_ENTFC</name>
<dbReference type="Proteomes" id="UP000006403">
    <property type="component" value="Unassembled WGS sequence"/>
</dbReference>
<keyword evidence="1" id="KW-0812">Transmembrane</keyword>
<keyword evidence="1" id="KW-0472">Membrane</keyword>
<feature type="transmembrane region" description="Helical" evidence="1">
    <location>
        <begin position="18"/>
        <end position="36"/>
    </location>
</feature>
<evidence type="ECO:0000313" key="2">
    <source>
        <dbReference type="EMBL" id="EJY48300.1"/>
    </source>
</evidence>
<dbReference type="HOGENOM" id="CLU_3309334_0_0_9"/>
<protein>
    <submittedName>
        <fullName evidence="2">Uncharacterized protein</fullName>
    </submittedName>
</protein>
<proteinExistence type="predicted"/>
<dbReference type="EMBL" id="AMBL01000002">
    <property type="protein sequence ID" value="EJY48300.1"/>
    <property type="molecule type" value="Genomic_DNA"/>
</dbReference>
<comment type="caution">
    <text evidence="2">The sequence shown here is derived from an EMBL/GenBank/DDBJ whole genome shotgun (WGS) entry which is preliminary data.</text>
</comment>
<keyword evidence="1" id="KW-1133">Transmembrane helix</keyword>
<organism evidence="2 3">
    <name type="scientific">Enterococcus faecium 505</name>
    <dbReference type="NCBI Taxonomy" id="1134806"/>
    <lineage>
        <taxon>Bacteria</taxon>
        <taxon>Bacillati</taxon>
        <taxon>Bacillota</taxon>
        <taxon>Bacilli</taxon>
        <taxon>Lactobacillales</taxon>
        <taxon>Enterococcaceae</taxon>
        <taxon>Enterococcus</taxon>
    </lineage>
</organism>